<dbReference type="AlphaFoldDB" id="A0A419EW46"/>
<dbReference type="PANTHER" id="PTHR35024">
    <property type="entry name" value="HYPOTHETICAL CYTOSOLIC PROTEIN"/>
    <property type="match status" value="1"/>
</dbReference>
<comment type="caution">
    <text evidence="2">The sequence shown here is derived from an EMBL/GenBank/DDBJ whole genome shotgun (WGS) entry which is preliminary data.</text>
</comment>
<dbReference type="Proteomes" id="UP000285961">
    <property type="component" value="Unassembled WGS sequence"/>
</dbReference>
<name>A0A419EW46_9BACT</name>
<accession>A0A419EW46</accession>
<dbReference type="Pfam" id="PF04519">
    <property type="entry name" value="Bactofilin"/>
    <property type="match status" value="1"/>
</dbReference>
<gene>
    <name evidence="2" type="ORF">C4532_12240</name>
</gene>
<proteinExistence type="inferred from homology"/>
<organism evidence="2 3">
    <name type="scientific">Candidatus Abyssobacteria bacterium SURF_17</name>
    <dbReference type="NCBI Taxonomy" id="2093361"/>
    <lineage>
        <taxon>Bacteria</taxon>
        <taxon>Pseudomonadati</taxon>
        <taxon>Candidatus Hydrogenedentota</taxon>
        <taxon>Candidatus Abyssobacteria</taxon>
    </lineage>
</organism>
<dbReference type="InterPro" id="IPR007607">
    <property type="entry name" value="BacA/B"/>
</dbReference>
<reference evidence="2 3" key="1">
    <citation type="journal article" date="2017" name="ISME J.">
        <title>Energy and carbon metabolisms in a deep terrestrial subsurface fluid microbial community.</title>
        <authorList>
            <person name="Momper L."/>
            <person name="Jungbluth S.P."/>
            <person name="Lee M.D."/>
            <person name="Amend J.P."/>
        </authorList>
    </citation>
    <scope>NUCLEOTIDE SEQUENCE [LARGE SCALE GENOMIC DNA]</scope>
    <source>
        <strain evidence="2">SURF_17</strain>
    </source>
</reference>
<sequence>MMGFFGKKNDESIIEEKPVFKSRGPQEMVDTSKVDTVVGPGSTLKGDIHSRGTLRIDGNVEGNVRADAAVIVGEKGVVKASVIANHIIIGGTVHGNVNGREKVEILSTGRMYGDVTTAAAKFVVAEGVIFEGRCTMSQTDAAKAKFPKVERHAEEQELAAASRGGAA</sequence>
<protein>
    <submittedName>
        <fullName evidence="2">Polymer-forming cytoskeletal family protein</fullName>
    </submittedName>
</protein>
<dbReference type="EMBL" id="QZKI01000089">
    <property type="protein sequence ID" value="RJP68739.1"/>
    <property type="molecule type" value="Genomic_DNA"/>
</dbReference>
<evidence type="ECO:0000313" key="2">
    <source>
        <dbReference type="EMBL" id="RJP68739.1"/>
    </source>
</evidence>
<comment type="similarity">
    <text evidence="1">Belongs to the bactofilin family.</text>
</comment>
<evidence type="ECO:0000313" key="3">
    <source>
        <dbReference type="Proteomes" id="UP000285961"/>
    </source>
</evidence>
<dbReference type="PANTHER" id="PTHR35024:SF4">
    <property type="entry name" value="POLYMER-FORMING CYTOSKELETAL PROTEIN"/>
    <property type="match status" value="1"/>
</dbReference>
<evidence type="ECO:0000256" key="1">
    <source>
        <dbReference type="ARBA" id="ARBA00044755"/>
    </source>
</evidence>